<keyword evidence="2" id="KW-0806">Transcription termination</keyword>
<keyword evidence="3" id="KW-0809">Transit peptide</keyword>
<dbReference type="Proteomes" id="UP000504604">
    <property type="component" value="Linkage group LG14"/>
</dbReference>
<sequence length="429" mass="48861">MKTDLLTLGRTYSIGCGRGLCEEQHCSVREILKVDSAALCYFILIPPRVYGITRFLVAGKDGFFFRLFSSKRFELKGDDKQSFTVSYLINSCGLSSEAAISASKKVQLNSPEKADLLLALFKSHGFSNAHISKMITKLPITLTADPEKTVSPKLKFFRSIGVPAPILARMVSHSPLILRCSLQDRIIPIYNILKTLLQTDERIVHFIKRVGGNYHFINGVLKYIHSNVATLRKYGLSESNISFFLSNNPKILLIKTDRLAVLVDRVIELGFDTTKVYFVVAMETLFGMSKSTWEHKKEVYQRWGWSESDILKAFSVHPKCMSLSEKKIMSVMEFLVNEMSFQPLDIANYPVVICYNLEKRIKPRCRIAKALLLKKLTKKSYRLSSLMLISERLFLDRYVTKYQGKIPLLDVYHGKLSLVDLGLECENPK</sequence>
<name>A0A6I9UBP0_SESIN</name>
<dbReference type="KEGG" id="sind:105177060"/>
<proteinExistence type="inferred from homology"/>
<dbReference type="RefSeq" id="XP_011098385.1">
    <property type="nucleotide sequence ID" value="XM_011100083.2"/>
</dbReference>
<dbReference type="GeneID" id="105177060"/>
<comment type="similarity">
    <text evidence="1">Belongs to the mTERF family.</text>
</comment>
<dbReference type="InParanoid" id="A0A6I9UBP0"/>
<accession>A0A6I9UBP0</accession>
<dbReference type="InterPro" id="IPR038538">
    <property type="entry name" value="MTERF_sf"/>
</dbReference>
<dbReference type="InterPro" id="IPR003690">
    <property type="entry name" value="MTERF"/>
</dbReference>
<keyword evidence="2" id="KW-0805">Transcription regulation</keyword>
<evidence type="ECO:0000256" key="1">
    <source>
        <dbReference type="ARBA" id="ARBA00007692"/>
    </source>
</evidence>
<dbReference type="OrthoDB" id="905822at2759"/>
<organism evidence="4 5">
    <name type="scientific">Sesamum indicum</name>
    <name type="common">Oriental sesame</name>
    <name type="synonym">Sesamum orientale</name>
    <dbReference type="NCBI Taxonomy" id="4182"/>
    <lineage>
        <taxon>Eukaryota</taxon>
        <taxon>Viridiplantae</taxon>
        <taxon>Streptophyta</taxon>
        <taxon>Embryophyta</taxon>
        <taxon>Tracheophyta</taxon>
        <taxon>Spermatophyta</taxon>
        <taxon>Magnoliopsida</taxon>
        <taxon>eudicotyledons</taxon>
        <taxon>Gunneridae</taxon>
        <taxon>Pentapetalae</taxon>
        <taxon>asterids</taxon>
        <taxon>lamiids</taxon>
        <taxon>Lamiales</taxon>
        <taxon>Pedaliaceae</taxon>
        <taxon>Sesamum</taxon>
    </lineage>
</organism>
<evidence type="ECO:0000256" key="2">
    <source>
        <dbReference type="ARBA" id="ARBA00022472"/>
    </source>
</evidence>
<dbReference type="Gene3D" id="1.25.70.10">
    <property type="entry name" value="Transcription termination factor 3, mitochondrial"/>
    <property type="match status" value="2"/>
</dbReference>
<dbReference type="Pfam" id="PF02536">
    <property type="entry name" value="mTERF"/>
    <property type="match status" value="2"/>
</dbReference>
<keyword evidence="4" id="KW-1185">Reference proteome</keyword>
<evidence type="ECO:0000313" key="4">
    <source>
        <dbReference type="Proteomes" id="UP000504604"/>
    </source>
</evidence>
<evidence type="ECO:0000256" key="3">
    <source>
        <dbReference type="ARBA" id="ARBA00022946"/>
    </source>
</evidence>
<dbReference type="GO" id="GO:0003676">
    <property type="term" value="F:nucleic acid binding"/>
    <property type="evidence" value="ECO:0007669"/>
    <property type="project" value="InterPro"/>
</dbReference>
<gene>
    <name evidence="5" type="primary">LOC105177060</name>
</gene>
<dbReference type="AlphaFoldDB" id="A0A6I9UBP0"/>
<dbReference type="GO" id="GO:0006353">
    <property type="term" value="P:DNA-templated transcription termination"/>
    <property type="evidence" value="ECO:0007669"/>
    <property type="project" value="UniProtKB-KW"/>
</dbReference>
<dbReference type="PANTHER" id="PTHR13068">
    <property type="entry name" value="CGI-12 PROTEIN-RELATED"/>
    <property type="match status" value="1"/>
</dbReference>
<dbReference type="PANTHER" id="PTHR13068:SF133">
    <property type="entry name" value="MITOCHONDRIAL TRANSCRIPTION TERMINATION FACTOR FAMILY PROTEIN"/>
    <property type="match status" value="1"/>
</dbReference>
<reference evidence="5" key="1">
    <citation type="submission" date="2025-08" db="UniProtKB">
        <authorList>
            <consortium name="RefSeq"/>
        </authorList>
    </citation>
    <scope>IDENTIFICATION</scope>
</reference>
<dbReference type="SMART" id="SM00733">
    <property type="entry name" value="Mterf"/>
    <property type="match status" value="6"/>
</dbReference>
<keyword evidence="2" id="KW-0804">Transcription</keyword>
<evidence type="ECO:0000313" key="5">
    <source>
        <dbReference type="RefSeq" id="XP_011098385.1"/>
    </source>
</evidence>
<dbReference type="FunFam" id="1.25.70.10:FF:000001">
    <property type="entry name" value="Mitochondrial transcription termination factor-like"/>
    <property type="match status" value="1"/>
</dbReference>
<protein>
    <submittedName>
        <fullName evidence="5">Uncharacterized protein LOC105177060</fullName>
    </submittedName>
</protein>